<name>B9LAD2_NAUPA</name>
<sequence>MVKVLFFLLLVFGIMFYPLIISGNVNYKSSVKVKPKKVADVTLENGKFFIYNNELEKKGDFKVLDIYKKGYVAFYLNAFDVIKNEKYRSYKTVFKNKYITGYDVWYKNKDIELKTKKAIYNKDTKILNGGKFELYSQDFRGFGGSFKIDNKKDLYAENITYYIKVEK</sequence>
<keyword evidence="1" id="KW-0812">Transmembrane</keyword>
<dbReference type="EMBL" id="CP001279">
    <property type="protein sequence ID" value="ACM92720.1"/>
    <property type="molecule type" value="Genomic_DNA"/>
</dbReference>
<reference evidence="2 3" key="1">
    <citation type="journal article" date="2009" name="PLoS Genet.">
        <title>Adaptations to submarine hydrothermal environments exemplified by the genome of Nautilia profundicola.</title>
        <authorList>
            <person name="Campbell B.J."/>
            <person name="Smith J.L."/>
            <person name="Hanson T.E."/>
            <person name="Klotz M.G."/>
            <person name="Stein L.Y."/>
            <person name="Lee C.K."/>
            <person name="Wu D."/>
            <person name="Robinson J.M."/>
            <person name="Khouri H.M."/>
            <person name="Eisen J.A."/>
            <person name="Cary S.C."/>
        </authorList>
    </citation>
    <scope>NUCLEOTIDE SEQUENCE [LARGE SCALE GENOMIC DNA]</scope>
    <source>
        <strain evidence="3">ATCC BAA-1463 / DSM 18972 / AmH</strain>
    </source>
</reference>
<feature type="transmembrane region" description="Helical" evidence="1">
    <location>
        <begin position="6"/>
        <end position="27"/>
    </location>
</feature>
<dbReference type="HOGENOM" id="CLU_1592820_0_0_7"/>
<gene>
    <name evidence="2" type="ordered locus">NAMH_1196</name>
</gene>
<proteinExistence type="predicted"/>
<dbReference type="Proteomes" id="UP000000448">
    <property type="component" value="Chromosome"/>
</dbReference>
<keyword evidence="3" id="KW-1185">Reference proteome</keyword>
<keyword evidence="1" id="KW-0472">Membrane</keyword>
<dbReference type="AlphaFoldDB" id="B9LAD2"/>
<accession>B9LAD2</accession>
<organism evidence="2 3">
    <name type="scientific">Nautilia profundicola (strain ATCC BAA-1463 / DSM 18972 / AmH)</name>
    <dbReference type="NCBI Taxonomy" id="598659"/>
    <lineage>
        <taxon>Bacteria</taxon>
        <taxon>Pseudomonadati</taxon>
        <taxon>Campylobacterota</taxon>
        <taxon>Epsilonproteobacteria</taxon>
        <taxon>Nautiliales</taxon>
        <taxon>Nautiliaceae</taxon>
        <taxon>Nautilia</taxon>
    </lineage>
</organism>
<evidence type="ECO:0000313" key="2">
    <source>
        <dbReference type="EMBL" id="ACM92720.1"/>
    </source>
</evidence>
<evidence type="ECO:0000313" key="3">
    <source>
        <dbReference type="Proteomes" id="UP000000448"/>
    </source>
</evidence>
<dbReference type="STRING" id="598659.NAMH_1196"/>
<dbReference type="KEGG" id="nam:NAMH_1196"/>
<keyword evidence="1" id="KW-1133">Transmembrane helix</keyword>
<protein>
    <submittedName>
        <fullName evidence="2">Uncharacterized protein</fullName>
    </submittedName>
</protein>
<evidence type="ECO:0000256" key="1">
    <source>
        <dbReference type="SAM" id="Phobius"/>
    </source>
</evidence>